<gene>
    <name evidence="1" type="ORF">MGAL_10B038879</name>
</gene>
<name>A0A8B6FUA3_MYTGA</name>
<reference evidence="1" key="1">
    <citation type="submission" date="2018-11" db="EMBL/GenBank/DDBJ databases">
        <authorList>
            <person name="Alioto T."/>
            <person name="Alioto T."/>
        </authorList>
    </citation>
    <scope>NUCLEOTIDE SEQUENCE</scope>
</reference>
<protein>
    <recommendedName>
        <fullName evidence="3">HTH CENPB-type domain-containing protein</fullName>
    </recommendedName>
</protein>
<keyword evidence="2" id="KW-1185">Reference proteome</keyword>
<sequence>MACFYCEYDRVTGSGRNVYKEKGKPACSLIPKSILADQVSGKYSVDTKPGKKPVIPGDLETQMVKNVMDLAKQGFGSSRRQMYGKAATVCSQLKLKNNFKVGVPGMDWLAGLRRRHPVLILRKPEKLATVRSRILNPIKVGRYFVDLYKYSKDLSRTEIWNMDEIGVGCKQRF</sequence>
<evidence type="ECO:0008006" key="3">
    <source>
        <dbReference type="Google" id="ProtNLM"/>
    </source>
</evidence>
<comment type="caution">
    <text evidence="1">The sequence shown here is derived from an EMBL/GenBank/DDBJ whole genome shotgun (WGS) entry which is preliminary data.</text>
</comment>
<dbReference type="OrthoDB" id="4327074at2759"/>
<dbReference type="AlphaFoldDB" id="A0A8B6FUA3"/>
<organism evidence="1 2">
    <name type="scientific">Mytilus galloprovincialis</name>
    <name type="common">Mediterranean mussel</name>
    <dbReference type="NCBI Taxonomy" id="29158"/>
    <lineage>
        <taxon>Eukaryota</taxon>
        <taxon>Metazoa</taxon>
        <taxon>Spiralia</taxon>
        <taxon>Lophotrochozoa</taxon>
        <taxon>Mollusca</taxon>
        <taxon>Bivalvia</taxon>
        <taxon>Autobranchia</taxon>
        <taxon>Pteriomorphia</taxon>
        <taxon>Mytilida</taxon>
        <taxon>Mytiloidea</taxon>
        <taxon>Mytilidae</taxon>
        <taxon>Mytilinae</taxon>
        <taxon>Mytilus</taxon>
    </lineage>
</organism>
<evidence type="ECO:0000313" key="1">
    <source>
        <dbReference type="EMBL" id="VDI53838.1"/>
    </source>
</evidence>
<dbReference type="Proteomes" id="UP000596742">
    <property type="component" value="Unassembled WGS sequence"/>
</dbReference>
<evidence type="ECO:0000313" key="2">
    <source>
        <dbReference type="Proteomes" id="UP000596742"/>
    </source>
</evidence>
<accession>A0A8B6FUA3</accession>
<dbReference type="EMBL" id="UYJE01007338">
    <property type="protein sequence ID" value="VDI53838.1"/>
    <property type="molecule type" value="Genomic_DNA"/>
</dbReference>
<proteinExistence type="predicted"/>